<evidence type="ECO:0000313" key="2">
    <source>
        <dbReference type="EMBL" id="OUR96372.1"/>
    </source>
</evidence>
<protein>
    <submittedName>
        <fullName evidence="2">Uncharacterized protein</fullName>
    </submittedName>
</protein>
<dbReference type="EMBL" id="MAAO01000006">
    <property type="protein sequence ID" value="OUR96372.1"/>
    <property type="molecule type" value="Genomic_DNA"/>
</dbReference>
<dbReference type="Proteomes" id="UP000196531">
    <property type="component" value="Unassembled WGS sequence"/>
</dbReference>
<organism evidence="2 3">
    <name type="scientific">Halobacteriovorax marinus</name>
    <dbReference type="NCBI Taxonomy" id="97084"/>
    <lineage>
        <taxon>Bacteria</taxon>
        <taxon>Pseudomonadati</taxon>
        <taxon>Bdellovibrionota</taxon>
        <taxon>Bacteriovoracia</taxon>
        <taxon>Bacteriovoracales</taxon>
        <taxon>Halobacteriovoraceae</taxon>
        <taxon>Halobacteriovorax</taxon>
    </lineage>
</organism>
<proteinExistence type="predicted"/>
<name>A0A1Y5FCK9_9BACT</name>
<feature type="region of interest" description="Disordered" evidence="1">
    <location>
        <begin position="53"/>
        <end position="72"/>
    </location>
</feature>
<evidence type="ECO:0000313" key="3">
    <source>
        <dbReference type="Proteomes" id="UP000196531"/>
    </source>
</evidence>
<evidence type="ECO:0000256" key="1">
    <source>
        <dbReference type="SAM" id="MobiDB-lite"/>
    </source>
</evidence>
<reference evidence="3" key="1">
    <citation type="journal article" date="2017" name="Proc. Natl. Acad. Sci. U.S.A.">
        <title>Simulation of Deepwater Horizon oil plume reveals substrate specialization within a complex community of hydrocarbon-degraders.</title>
        <authorList>
            <person name="Hu P."/>
            <person name="Dubinsky E.A."/>
            <person name="Probst A.J."/>
            <person name="Wang J."/>
            <person name="Sieber C.M.K."/>
            <person name="Tom L.M."/>
            <person name="Gardinali P."/>
            <person name="Banfield J.F."/>
            <person name="Atlas R.M."/>
            <person name="Andersen G.L."/>
        </authorList>
    </citation>
    <scope>NUCLEOTIDE SEQUENCE [LARGE SCALE GENOMIC DNA]</scope>
</reference>
<accession>A0A1Y5FCK9</accession>
<feature type="compositionally biased region" description="Basic residues" evidence="1">
    <location>
        <begin position="57"/>
        <end position="72"/>
    </location>
</feature>
<dbReference type="AlphaFoldDB" id="A0A1Y5FCK9"/>
<comment type="caution">
    <text evidence="2">The sequence shown here is derived from an EMBL/GenBank/DDBJ whole genome shotgun (WGS) entry which is preliminary data.</text>
</comment>
<sequence>MSTITEAPSTDGKILRNFRNSADVENFYRFVHENGLRREAGLIMSTIVKALKDNEKKSKRKRKAKAKKKKVQ</sequence>
<gene>
    <name evidence="2" type="ORF">A9Q84_08445</name>
</gene>